<reference evidence="1" key="1">
    <citation type="submission" date="2021-05" db="EMBL/GenBank/DDBJ databases">
        <authorList>
            <person name="Pan Q."/>
            <person name="Jouanno E."/>
            <person name="Zahm M."/>
            <person name="Klopp C."/>
            <person name="Cabau C."/>
            <person name="Louis A."/>
            <person name="Berthelot C."/>
            <person name="Parey E."/>
            <person name="Roest Crollius H."/>
            <person name="Montfort J."/>
            <person name="Robinson-Rechavi M."/>
            <person name="Bouchez O."/>
            <person name="Lampietro C."/>
            <person name="Lopez Roques C."/>
            <person name="Donnadieu C."/>
            <person name="Postlethwait J."/>
            <person name="Bobe J."/>
            <person name="Dillon D."/>
            <person name="Chandos A."/>
            <person name="von Hippel F."/>
            <person name="Guiguen Y."/>
        </authorList>
    </citation>
    <scope>NUCLEOTIDE SEQUENCE</scope>
    <source>
        <strain evidence="1">YG-Jan2019</strain>
    </source>
</reference>
<organism evidence="1 2">
    <name type="scientific">Dallia pectoralis</name>
    <name type="common">Alaska blackfish</name>
    <dbReference type="NCBI Taxonomy" id="75939"/>
    <lineage>
        <taxon>Eukaryota</taxon>
        <taxon>Metazoa</taxon>
        <taxon>Chordata</taxon>
        <taxon>Craniata</taxon>
        <taxon>Vertebrata</taxon>
        <taxon>Euteleostomi</taxon>
        <taxon>Actinopterygii</taxon>
        <taxon>Neopterygii</taxon>
        <taxon>Teleostei</taxon>
        <taxon>Protacanthopterygii</taxon>
        <taxon>Esociformes</taxon>
        <taxon>Umbridae</taxon>
        <taxon>Dallia</taxon>
    </lineage>
</organism>
<proteinExistence type="predicted"/>
<gene>
    <name evidence="1" type="ORF">DPEC_G00087470</name>
</gene>
<evidence type="ECO:0000313" key="2">
    <source>
        <dbReference type="Proteomes" id="UP001157502"/>
    </source>
</evidence>
<sequence>MANEALTLGRPRYKLELPGPLLGSSPSHRSPPSRYFADFESPPPHVFHRGTEPGGVYRSFSAAFVSVLPFDSYHDSHLSLSFVLSFTFSVSPFSLWLS</sequence>
<comment type="caution">
    <text evidence="1">The sequence shown here is derived from an EMBL/GenBank/DDBJ whole genome shotgun (WGS) entry which is preliminary data.</text>
</comment>
<keyword evidence="2" id="KW-1185">Reference proteome</keyword>
<dbReference type="Proteomes" id="UP001157502">
    <property type="component" value="Chromosome 7"/>
</dbReference>
<protein>
    <submittedName>
        <fullName evidence="1">Uncharacterized protein</fullName>
    </submittedName>
</protein>
<accession>A0ACC2H073</accession>
<dbReference type="EMBL" id="CM055734">
    <property type="protein sequence ID" value="KAJ8009301.1"/>
    <property type="molecule type" value="Genomic_DNA"/>
</dbReference>
<name>A0ACC2H073_DALPE</name>
<evidence type="ECO:0000313" key="1">
    <source>
        <dbReference type="EMBL" id="KAJ8009301.1"/>
    </source>
</evidence>